<proteinExistence type="predicted"/>
<dbReference type="InterPro" id="IPR046815">
    <property type="entry name" value="P2RX7_C"/>
</dbReference>
<feature type="region of interest" description="Disordered" evidence="1">
    <location>
        <begin position="21"/>
        <end position="52"/>
    </location>
</feature>
<sequence length="169" mass="19372">MSSLDNLSELEKRILARMRAQNLDPYQVGPERHASTDDSDSDGSDGRPPTPPAARLENADWCRCKNCIVMPTATECVCCWDYAEINRDLACVTMDPYFRTLCLDAVVLRIAFIDVHNNGEDDDIEDDHKWTWGYLGRHNRKVLPSCVVRQIRERFPSPSYRGFRPPNLL</sequence>
<dbReference type="EMBL" id="JABSTV010001254">
    <property type="protein sequence ID" value="KAH7939600.1"/>
    <property type="molecule type" value="Genomic_DNA"/>
</dbReference>
<dbReference type="Pfam" id="PF20478">
    <property type="entry name" value="P2RX7_C"/>
    <property type="match status" value="1"/>
</dbReference>
<evidence type="ECO:0000313" key="3">
    <source>
        <dbReference type="EMBL" id="KAH7939600.1"/>
    </source>
</evidence>
<dbReference type="Proteomes" id="UP000821837">
    <property type="component" value="Chromosome 8"/>
</dbReference>
<name>A0A9D4PEH3_RHISA</name>
<protein>
    <recommendedName>
        <fullName evidence="2">P2X purinoreceptor 7 intracellular domain-containing protein</fullName>
    </recommendedName>
</protein>
<reference evidence="3" key="2">
    <citation type="submission" date="2021-09" db="EMBL/GenBank/DDBJ databases">
        <authorList>
            <person name="Jia N."/>
            <person name="Wang J."/>
            <person name="Shi W."/>
            <person name="Du L."/>
            <person name="Sun Y."/>
            <person name="Zhan W."/>
            <person name="Jiang J."/>
            <person name="Wang Q."/>
            <person name="Zhang B."/>
            <person name="Ji P."/>
            <person name="Sakyi L.B."/>
            <person name="Cui X."/>
            <person name="Yuan T."/>
            <person name="Jiang B."/>
            <person name="Yang W."/>
            <person name="Lam T.T.-Y."/>
            <person name="Chang Q."/>
            <person name="Ding S."/>
            <person name="Wang X."/>
            <person name="Zhu J."/>
            <person name="Ruan X."/>
            <person name="Zhao L."/>
            <person name="Wei J."/>
            <person name="Que T."/>
            <person name="Du C."/>
            <person name="Cheng J."/>
            <person name="Dai P."/>
            <person name="Han X."/>
            <person name="Huang E."/>
            <person name="Gao Y."/>
            <person name="Liu J."/>
            <person name="Shao H."/>
            <person name="Ye R."/>
            <person name="Li L."/>
            <person name="Wei W."/>
            <person name="Wang X."/>
            <person name="Wang C."/>
            <person name="Huo Q."/>
            <person name="Li W."/>
            <person name="Guo W."/>
            <person name="Chen H."/>
            <person name="Chen S."/>
            <person name="Zhou L."/>
            <person name="Zhou L."/>
            <person name="Ni X."/>
            <person name="Tian J."/>
            <person name="Zhou Y."/>
            <person name="Sheng Y."/>
            <person name="Liu T."/>
            <person name="Pan Y."/>
            <person name="Xia L."/>
            <person name="Li J."/>
            <person name="Zhao F."/>
            <person name="Cao W."/>
        </authorList>
    </citation>
    <scope>NUCLEOTIDE SEQUENCE</scope>
    <source>
        <strain evidence="3">Rsan-2018</strain>
        <tissue evidence="3">Larvae</tissue>
    </source>
</reference>
<organism evidence="3 4">
    <name type="scientific">Rhipicephalus sanguineus</name>
    <name type="common">Brown dog tick</name>
    <name type="synonym">Ixodes sanguineus</name>
    <dbReference type="NCBI Taxonomy" id="34632"/>
    <lineage>
        <taxon>Eukaryota</taxon>
        <taxon>Metazoa</taxon>
        <taxon>Ecdysozoa</taxon>
        <taxon>Arthropoda</taxon>
        <taxon>Chelicerata</taxon>
        <taxon>Arachnida</taxon>
        <taxon>Acari</taxon>
        <taxon>Parasitiformes</taxon>
        <taxon>Ixodida</taxon>
        <taxon>Ixodoidea</taxon>
        <taxon>Ixodidae</taxon>
        <taxon>Rhipicephalinae</taxon>
        <taxon>Rhipicephalus</taxon>
        <taxon>Rhipicephalus</taxon>
    </lineage>
</organism>
<feature type="domain" description="P2X purinoreceptor 7 intracellular" evidence="2">
    <location>
        <begin position="50"/>
        <end position="112"/>
    </location>
</feature>
<dbReference type="PANTHER" id="PTHR36981">
    <property type="entry name" value="ZGC:195170"/>
    <property type="match status" value="1"/>
</dbReference>
<dbReference type="PANTHER" id="PTHR36981:SF1">
    <property type="entry name" value="P2X PURINORECEPTOR 7 INTRACELLULAR DOMAIN-CONTAINING PROTEIN"/>
    <property type="match status" value="1"/>
</dbReference>
<dbReference type="AlphaFoldDB" id="A0A9D4PEH3"/>
<evidence type="ECO:0000313" key="4">
    <source>
        <dbReference type="Proteomes" id="UP000821837"/>
    </source>
</evidence>
<gene>
    <name evidence="3" type="ORF">HPB52_014812</name>
</gene>
<accession>A0A9D4PEH3</accession>
<keyword evidence="4" id="KW-1185">Reference proteome</keyword>
<evidence type="ECO:0000259" key="2">
    <source>
        <dbReference type="Pfam" id="PF20478"/>
    </source>
</evidence>
<comment type="caution">
    <text evidence="3">The sequence shown here is derived from an EMBL/GenBank/DDBJ whole genome shotgun (WGS) entry which is preliminary data.</text>
</comment>
<reference evidence="3" key="1">
    <citation type="journal article" date="2020" name="Cell">
        <title>Large-Scale Comparative Analyses of Tick Genomes Elucidate Their Genetic Diversity and Vector Capacities.</title>
        <authorList>
            <consortium name="Tick Genome and Microbiome Consortium (TIGMIC)"/>
            <person name="Jia N."/>
            <person name="Wang J."/>
            <person name="Shi W."/>
            <person name="Du L."/>
            <person name="Sun Y."/>
            <person name="Zhan W."/>
            <person name="Jiang J.F."/>
            <person name="Wang Q."/>
            <person name="Zhang B."/>
            <person name="Ji P."/>
            <person name="Bell-Sakyi L."/>
            <person name="Cui X.M."/>
            <person name="Yuan T.T."/>
            <person name="Jiang B.G."/>
            <person name="Yang W.F."/>
            <person name="Lam T.T."/>
            <person name="Chang Q.C."/>
            <person name="Ding S.J."/>
            <person name="Wang X.J."/>
            <person name="Zhu J.G."/>
            <person name="Ruan X.D."/>
            <person name="Zhao L."/>
            <person name="Wei J.T."/>
            <person name="Ye R.Z."/>
            <person name="Que T.C."/>
            <person name="Du C.H."/>
            <person name="Zhou Y.H."/>
            <person name="Cheng J.X."/>
            <person name="Dai P.F."/>
            <person name="Guo W.B."/>
            <person name="Han X.H."/>
            <person name="Huang E.J."/>
            <person name="Li L.F."/>
            <person name="Wei W."/>
            <person name="Gao Y.C."/>
            <person name="Liu J.Z."/>
            <person name="Shao H.Z."/>
            <person name="Wang X."/>
            <person name="Wang C.C."/>
            <person name="Yang T.C."/>
            <person name="Huo Q.B."/>
            <person name="Li W."/>
            <person name="Chen H.Y."/>
            <person name="Chen S.E."/>
            <person name="Zhou L.G."/>
            <person name="Ni X.B."/>
            <person name="Tian J.H."/>
            <person name="Sheng Y."/>
            <person name="Liu T."/>
            <person name="Pan Y.S."/>
            <person name="Xia L.Y."/>
            <person name="Li J."/>
            <person name="Zhao F."/>
            <person name="Cao W.C."/>
        </authorList>
    </citation>
    <scope>NUCLEOTIDE SEQUENCE</scope>
    <source>
        <strain evidence="3">Rsan-2018</strain>
    </source>
</reference>
<dbReference type="VEuPathDB" id="VectorBase:RSAN_048738"/>
<evidence type="ECO:0000256" key="1">
    <source>
        <dbReference type="SAM" id="MobiDB-lite"/>
    </source>
</evidence>